<sequence length="167" mass="18404">MKVRDLYRDFALRPVEAAGYLPALTHQQLNTSLMGHPNTIAWLLWHAGREVDMQLAELTGAEEVWRAEGFRERFDLGPIGDTMGYGHTPAEAALIVVNSQQLLVEYLTAALNACVAYADQLEEGEWDEIVDRSWEVPVTRGVRLVSLVDDAAQHVGQAAYVAGALTA</sequence>
<evidence type="ECO:0000313" key="2">
    <source>
        <dbReference type="Proteomes" id="UP000320791"/>
    </source>
</evidence>
<name>A0A5C5TZ23_9CORY</name>
<protein>
    <submittedName>
        <fullName evidence="1">DUF664 domain-containing protein</fullName>
    </submittedName>
</protein>
<dbReference type="NCBIfam" id="NF047843">
    <property type="entry name" value="MST_Rv0443"/>
    <property type="match status" value="1"/>
</dbReference>
<comment type="caution">
    <text evidence="1">The sequence shown here is derived from an EMBL/GenBank/DDBJ whole genome shotgun (WGS) entry which is preliminary data.</text>
</comment>
<evidence type="ECO:0000313" key="1">
    <source>
        <dbReference type="EMBL" id="TWT19016.1"/>
    </source>
</evidence>
<gene>
    <name evidence="1" type="ORF">FRX94_11695</name>
</gene>
<dbReference type="AlphaFoldDB" id="A0A5C5TZ23"/>
<proteinExistence type="predicted"/>
<dbReference type="InterPro" id="IPR007061">
    <property type="entry name" value="MST-like"/>
</dbReference>
<reference evidence="1 2" key="1">
    <citation type="submission" date="2019-08" db="EMBL/GenBank/DDBJ databases">
        <authorList>
            <person name="Lei W."/>
        </authorList>
    </citation>
    <scope>NUCLEOTIDE SEQUENCE [LARGE SCALE GENOMIC DNA]</scope>
    <source>
        <strain evidence="1 2">CCUG 58627</strain>
    </source>
</reference>
<organism evidence="1 2">
    <name type="scientific">Corynebacterium canis</name>
    <dbReference type="NCBI Taxonomy" id="679663"/>
    <lineage>
        <taxon>Bacteria</taxon>
        <taxon>Bacillati</taxon>
        <taxon>Actinomycetota</taxon>
        <taxon>Actinomycetes</taxon>
        <taxon>Mycobacteriales</taxon>
        <taxon>Corynebacteriaceae</taxon>
        <taxon>Corynebacterium</taxon>
    </lineage>
</organism>
<keyword evidence="2" id="KW-1185">Reference proteome</keyword>
<dbReference type="Proteomes" id="UP000320791">
    <property type="component" value="Unassembled WGS sequence"/>
</dbReference>
<dbReference type="RefSeq" id="WP_146325525.1">
    <property type="nucleotide sequence ID" value="NZ_BAABLR010000013.1"/>
</dbReference>
<accession>A0A5C5TZ23</accession>
<dbReference type="EMBL" id="VOHM01000034">
    <property type="protein sequence ID" value="TWT19016.1"/>
    <property type="molecule type" value="Genomic_DNA"/>
</dbReference>
<dbReference type="Pfam" id="PF04978">
    <property type="entry name" value="MST"/>
    <property type="match status" value="1"/>
</dbReference>
<dbReference type="OrthoDB" id="2363925at2"/>
<dbReference type="Gene3D" id="1.20.120.450">
    <property type="entry name" value="dinb family like domain"/>
    <property type="match status" value="1"/>
</dbReference>
<dbReference type="InterPro" id="IPR034660">
    <property type="entry name" value="DinB/YfiT-like"/>
</dbReference>
<dbReference type="SUPFAM" id="SSF109854">
    <property type="entry name" value="DinB/YfiT-like putative metalloenzymes"/>
    <property type="match status" value="1"/>
</dbReference>